<dbReference type="InParanoid" id="D8LDS0"/>
<name>D8LDS0_ECTSI</name>
<dbReference type="EMBL" id="FN649731">
    <property type="protein sequence ID" value="CBN78477.1"/>
    <property type="molecule type" value="Genomic_DNA"/>
</dbReference>
<dbReference type="OrthoDB" id="332863at2759"/>
<feature type="domain" description="Metallo-beta-lactamase" evidence="1">
    <location>
        <begin position="120"/>
        <end position="318"/>
    </location>
</feature>
<reference evidence="2 3" key="1">
    <citation type="journal article" date="2010" name="Nature">
        <title>The Ectocarpus genome and the independent evolution of multicellularity in brown algae.</title>
        <authorList>
            <person name="Cock J.M."/>
            <person name="Sterck L."/>
            <person name="Rouze P."/>
            <person name="Scornet D."/>
            <person name="Allen A.E."/>
            <person name="Amoutzias G."/>
            <person name="Anthouard V."/>
            <person name="Artiguenave F."/>
            <person name="Aury J.M."/>
            <person name="Badger J.H."/>
            <person name="Beszteri B."/>
            <person name="Billiau K."/>
            <person name="Bonnet E."/>
            <person name="Bothwell J.H."/>
            <person name="Bowler C."/>
            <person name="Boyen C."/>
            <person name="Brownlee C."/>
            <person name="Carrano C.J."/>
            <person name="Charrier B."/>
            <person name="Cho G.Y."/>
            <person name="Coelho S.M."/>
            <person name="Collen J."/>
            <person name="Corre E."/>
            <person name="Da Silva C."/>
            <person name="Delage L."/>
            <person name="Delaroque N."/>
            <person name="Dittami S.M."/>
            <person name="Doulbeau S."/>
            <person name="Elias M."/>
            <person name="Farnham G."/>
            <person name="Gachon C.M."/>
            <person name="Gschloessl B."/>
            <person name="Heesch S."/>
            <person name="Jabbari K."/>
            <person name="Jubin C."/>
            <person name="Kawai H."/>
            <person name="Kimura K."/>
            <person name="Kloareg B."/>
            <person name="Kupper F.C."/>
            <person name="Lang D."/>
            <person name="Le Bail A."/>
            <person name="Leblanc C."/>
            <person name="Lerouge P."/>
            <person name="Lohr M."/>
            <person name="Lopez P.J."/>
            <person name="Martens C."/>
            <person name="Maumus F."/>
            <person name="Michel G."/>
            <person name="Miranda-Saavedra D."/>
            <person name="Morales J."/>
            <person name="Moreau H."/>
            <person name="Motomura T."/>
            <person name="Nagasato C."/>
            <person name="Napoli C.A."/>
            <person name="Nelson D.R."/>
            <person name="Nyvall-Collen P."/>
            <person name="Peters A.F."/>
            <person name="Pommier C."/>
            <person name="Potin P."/>
            <person name="Poulain J."/>
            <person name="Quesneville H."/>
            <person name="Read B."/>
            <person name="Rensing S.A."/>
            <person name="Ritter A."/>
            <person name="Rousvoal S."/>
            <person name="Samanta M."/>
            <person name="Samson G."/>
            <person name="Schroeder D.C."/>
            <person name="Segurens B."/>
            <person name="Strittmatter M."/>
            <person name="Tonon T."/>
            <person name="Tregear J.W."/>
            <person name="Valentin K."/>
            <person name="von Dassow P."/>
            <person name="Yamagishi T."/>
            <person name="Van de Peer Y."/>
            <person name="Wincker P."/>
        </authorList>
    </citation>
    <scope>NUCLEOTIDE SEQUENCE [LARGE SCALE GENOMIC DNA]</scope>
    <source>
        <strain evidence="3">Ec32 / CCAP1310/4</strain>
    </source>
</reference>
<gene>
    <name evidence="2" type="ORF">Esi_0126_0001</name>
</gene>
<dbReference type="Pfam" id="PF12706">
    <property type="entry name" value="Lactamase_B_2"/>
    <property type="match status" value="1"/>
</dbReference>
<accession>D8LDS0</accession>
<dbReference type="AlphaFoldDB" id="D8LDS0"/>
<dbReference type="STRING" id="2880.D8LDS0"/>
<sequence length="325" mass="35612">MAAGPREATTAMRPLPAIVPPPADAGLPAPLIVESRGLLGKRTTYDNPWAPGITEKSLGDLAKMLRSGDMGHVPTEQETLEDLPQAEVDLEAIAQHGEGDPMRVTWIGHATLLVQIDGLNILTDPMFSERASASQMVGPKRFRPPALSVSELPRIDVVLLSHNHYDHLDTGSVKAVGDGPLWVVPSGLKRFMGKMGIKNCVELSWWEEVEVEGGDGPVRLASTPAQHWSTRVVWDRNTSLWCGFAVVGSRERFYFAGDTAYCPVFGQIGERYGPFDLAAIPIGAHEPAWFMKEQHCSPKEAVTIHKELGWKRSFAVHWGCLLPTL</sequence>
<dbReference type="eggNOG" id="KOG3798">
    <property type="taxonomic scope" value="Eukaryota"/>
</dbReference>
<organism evidence="2 3">
    <name type="scientific">Ectocarpus siliculosus</name>
    <name type="common">Brown alga</name>
    <name type="synonym">Conferva siliculosa</name>
    <dbReference type="NCBI Taxonomy" id="2880"/>
    <lineage>
        <taxon>Eukaryota</taxon>
        <taxon>Sar</taxon>
        <taxon>Stramenopiles</taxon>
        <taxon>Ochrophyta</taxon>
        <taxon>PX clade</taxon>
        <taxon>Phaeophyceae</taxon>
        <taxon>Ectocarpales</taxon>
        <taxon>Ectocarpaceae</taxon>
        <taxon>Ectocarpus</taxon>
    </lineage>
</organism>
<evidence type="ECO:0000313" key="2">
    <source>
        <dbReference type="EMBL" id="CBN78477.1"/>
    </source>
</evidence>
<dbReference type="PANTHER" id="PTHR15032">
    <property type="entry name" value="N-ACYL-PHOSPHATIDYLETHANOLAMINE-HYDROLYZING PHOSPHOLIPASE D"/>
    <property type="match status" value="1"/>
</dbReference>
<dbReference type="Gene3D" id="3.60.15.10">
    <property type="entry name" value="Ribonuclease Z/Hydroxyacylglutathione hydrolase-like"/>
    <property type="match status" value="1"/>
</dbReference>
<dbReference type="CDD" id="cd16283">
    <property type="entry name" value="RomA-like_MBL-fold"/>
    <property type="match status" value="1"/>
</dbReference>
<dbReference type="FunCoup" id="D8LDS0">
    <property type="interactions" value="11"/>
</dbReference>
<dbReference type="InterPro" id="IPR036866">
    <property type="entry name" value="RibonucZ/Hydroxyglut_hydro"/>
</dbReference>
<dbReference type="SUPFAM" id="SSF56281">
    <property type="entry name" value="Metallo-hydrolase/oxidoreductase"/>
    <property type="match status" value="1"/>
</dbReference>
<dbReference type="OMA" id="RMAPMHW"/>
<dbReference type="InterPro" id="IPR001279">
    <property type="entry name" value="Metallo-B-lactamas"/>
</dbReference>
<dbReference type="PANTHER" id="PTHR15032:SF4">
    <property type="entry name" value="N-ACYL-PHOSPHATIDYLETHANOLAMINE-HYDROLYZING PHOSPHOLIPASE D"/>
    <property type="match status" value="1"/>
</dbReference>
<dbReference type="Proteomes" id="UP000002630">
    <property type="component" value="Linkage Group LG06"/>
</dbReference>
<dbReference type="EMBL" id="FN647912">
    <property type="protein sequence ID" value="CBN78477.1"/>
    <property type="molecule type" value="Genomic_DNA"/>
</dbReference>
<proteinExistence type="predicted"/>
<keyword evidence="3" id="KW-1185">Reference proteome</keyword>
<protein>
    <recommendedName>
        <fullName evidence="1">Metallo-beta-lactamase domain-containing protein</fullName>
    </recommendedName>
</protein>
<evidence type="ECO:0000259" key="1">
    <source>
        <dbReference type="Pfam" id="PF12706"/>
    </source>
</evidence>
<evidence type="ECO:0000313" key="3">
    <source>
        <dbReference type="Proteomes" id="UP000002630"/>
    </source>
</evidence>
<dbReference type="GO" id="GO:0005737">
    <property type="term" value="C:cytoplasm"/>
    <property type="evidence" value="ECO:0007669"/>
    <property type="project" value="TreeGrafter"/>
</dbReference>